<comment type="caution">
    <text evidence="1">The sequence shown here is derived from an EMBL/GenBank/DDBJ whole genome shotgun (WGS) entry which is preliminary data.</text>
</comment>
<sequence>MGTISPLYQSNQLYSGIVLERNDVFRHAEIIAGKSFECVIESYLMAMGTLIMKRRFGTDEPCVSKIIPDEPNSDFGDIFWPTRKLYCKKTIGRGSELSVDLR</sequence>
<accession>A0ABR0B3M5</accession>
<name>A0ABR0B3M5_9CRUS</name>
<organism evidence="1 2">
    <name type="scientific">Daphnia magna</name>
    <dbReference type="NCBI Taxonomy" id="35525"/>
    <lineage>
        <taxon>Eukaryota</taxon>
        <taxon>Metazoa</taxon>
        <taxon>Ecdysozoa</taxon>
        <taxon>Arthropoda</taxon>
        <taxon>Crustacea</taxon>
        <taxon>Branchiopoda</taxon>
        <taxon>Diplostraca</taxon>
        <taxon>Cladocera</taxon>
        <taxon>Anomopoda</taxon>
        <taxon>Daphniidae</taxon>
        <taxon>Daphnia</taxon>
    </lineage>
</organism>
<keyword evidence="2" id="KW-1185">Reference proteome</keyword>
<proteinExistence type="predicted"/>
<evidence type="ECO:0000313" key="1">
    <source>
        <dbReference type="EMBL" id="KAK4036301.1"/>
    </source>
</evidence>
<dbReference type="Proteomes" id="UP001234178">
    <property type="component" value="Unassembled WGS sequence"/>
</dbReference>
<dbReference type="EMBL" id="JAOYFB010000040">
    <property type="protein sequence ID" value="KAK4036301.1"/>
    <property type="molecule type" value="Genomic_DNA"/>
</dbReference>
<gene>
    <name evidence="1" type="ORF">OUZ56_028362</name>
</gene>
<evidence type="ECO:0000313" key="2">
    <source>
        <dbReference type="Proteomes" id="UP001234178"/>
    </source>
</evidence>
<protein>
    <submittedName>
        <fullName evidence="1">Uncharacterized protein</fullName>
    </submittedName>
</protein>
<reference evidence="1 2" key="1">
    <citation type="journal article" date="2023" name="Nucleic Acids Res.">
        <title>The hologenome of Daphnia magna reveals possible DNA methylation and microbiome-mediated evolution of the host genome.</title>
        <authorList>
            <person name="Chaturvedi A."/>
            <person name="Li X."/>
            <person name="Dhandapani V."/>
            <person name="Marshall H."/>
            <person name="Kissane S."/>
            <person name="Cuenca-Cambronero M."/>
            <person name="Asole G."/>
            <person name="Calvet F."/>
            <person name="Ruiz-Romero M."/>
            <person name="Marangio P."/>
            <person name="Guigo R."/>
            <person name="Rago D."/>
            <person name="Mirbahai L."/>
            <person name="Eastwood N."/>
            <person name="Colbourne J.K."/>
            <person name="Zhou J."/>
            <person name="Mallon E."/>
            <person name="Orsini L."/>
        </authorList>
    </citation>
    <scope>NUCLEOTIDE SEQUENCE [LARGE SCALE GENOMIC DNA]</scope>
    <source>
        <strain evidence="1">LRV0_1</strain>
    </source>
</reference>